<comment type="caution">
    <text evidence="2">The sequence shown here is derived from an EMBL/GenBank/DDBJ whole genome shotgun (WGS) entry which is preliminary data.</text>
</comment>
<evidence type="ECO:0000313" key="3">
    <source>
        <dbReference type="Proteomes" id="UP000306584"/>
    </source>
</evidence>
<accession>A0A4S9LZY5</accession>
<gene>
    <name evidence="2" type="ORF">D6D01_01123</name>
</gene>
<reference evidence="2 3" key="1">
    <citation type="submission" date="2018-10" db="EMBL/GenBank/DDBJ databases">
        <title>Fifty Aureobasidium pullulans genomes reveal a recombining polyextremotolerant generalist.</title>
        <authorList>
            <person name="Gostincar C."/>
            <person name="Turk M."/>
            <person name="Zajc J."/>
            <person name="Gunde-Cimerman N."/>
        </authorList>
    </citation>
    <scope>NUCLEOTIDE SEQUENCE [LARGE SCALE GENOMIC DNA]</scope>
    <source>
        <strain evidence="2 3">EXF-6604</strain>
    </source>
</reference>
<feature type="compositionally biased region" description="Acidic residues" evidence="1">
    <location>
        <begin position="137"/>
        <end position="160"/>
    </location>
</feature>
<organism evidence="2 3">
    <name type="scientific">Aureobasidium pullulans</name>
    <name type="common">Black yeast</name>
    <name type="synonym">Pullularia pullulans</name>
    <dbReference type="NCBI Taxonomy" id="5580"/>
    <lineage>
        <taxon>Eukaryota</taxon>
        <taxon>Fungi</taxon>
        <taxon>Dikarya</taxon>
        <taxon>Ascomycota</taxon>
        <taxon>Pezizomycotina</taxon>
        <taxon>Dothideomycetes</taxon>
        <taxon>Dothideomycetidae</taxon>
        <taxon>Dothideales</taxon>
        <taxon>Saccotheciaceae</taxon>
        <taxon>Aureobasidium</taxon>
    </lineage>
</organism>
<evidence type="ECO:0000313" key="2">
    <source>
        <dbReference type="EMBL" id="THY35667.1"/>
    </source>
</evidence>
<proteinExistence type="predicted"/>
<sequence>MLFSTTIPIIWRDEINAAIEMLNNHDAEGCINALHTLLLNPRVPEYWRIRAYVLCGKATNDWYEAENYQYAAELLWAVSRRLWPAGYDDDFDQTLHTNRTFLDEFAVDLDVEMPDELREFRKNAEKKEQEQAAAMSEENDSTDEEWDESANPSDEGEVEMQDFGQDSPPGDVSPYDPEAVMIEAAGDKTWEEVTMSDWSEAGGRM</sequence>
<protein>
    <submittedName>
        <fullName evidence="2">Uncharacterized protein</fullName>
    </submittedName>
</protein>
<feature type="region of interest" description="Disordered" evidence="1">
    <location>
        <begin position="124"/>
        <end position="205"/>
    </location>
</feature>
<name>A0A4S9LZY5_AURPU</name>
<dbReference type="EMBL" id="QZBD01000018">
    <property type="protein sequence ID" value="THY35667.1"/>
    <property type="molecule type" value="Genomic_DNA"/>
</dbReference>
<dbReference type="Proteomes" id="UP000306584">
    <property type="component" value="Unassembled WGS sequence"/>
</dbReference>
<dbReference type="AlphaFoldDB" id="A0A4S9LZY5"/>
<evidence type="ECO:0000256" key="1">
    <source>
        <dbReference type="SAM" id="MobiDB-lite"/>
    </source>
</evidence>